<gene>
    <name evidence="4" type="primary">POP5-L</name>
    <name evidence="4" type="ORF">Hamer_G010442</name>
</gene>
<dbReference type="PANTHER" id="PTHR48414:SF1">
    <property type="entry name" value="POP5 HOMOLOG, RIBONUCLEASE P_MRP SUBUNIT"/>
    <property type="match status" value="1"/>
</dbReference>
<dbReference type="InterPro" id="IPR038085">
    <property type="entry name" value="Rnp2-like_sf"/>
</dbReference>
<keyword evidence="3" id="KW-0812">Transmembrane</keyword>
<dbReference type="Pfam" id="PF01900">
    <property type="entry name" value="RNase_P_Rpp14"/>
    <property type="match status" value="1"/>
</dbReference>
<accession>A0A8J5K443</accession>
<proteinExistence type="inferred from homology"/>
<keyword evidence="2" id="KW-0819">tRNA processing</keyword>
<evidence type="ECO:0000256" key="3">
    <source>
        <dbReference type="SAM" id="Phobius"/>
    </source>
</evidence>
<evidence type="ECO:0000313" key="4">
    <source>
        <dbReference type="EMBL" id="KAG7166780.1"/>
    </source>
</evidence>
<dbReference type="Gene3D" id="3.30.70.3250">
    <property type="entry name" value="Ribonuclease P, Pop5 subunit"/>
    <property type="match status" value="1"/>
</dbReference>
<evidence type="ECO:0000256" key="2">
    <source>
        <dbReference type="ARBA" id="ARBA00022694"/>
    </source>
</evidence>
<comment type="caution">
    <text evidence="4">The sequence shown here is derived from an EMBL/GenBank/DDBJ whole genome shotgun (WGS) entry which is preliminary data.</text>
</comment>
<keyword evidence="5" id="KW-1185">Reference proteome</keyword>
<dbReference type="Proteomes" id="UP000747542">
    <property type="component" value="Unassembled WGS sequence"/>
</dbReference>
<dbReference type="EMBL" id="JAHLQT010022185">
    <property type="protein sequence ID" value="KAG7166780.1"/>
    <property type="molecule type" value="Genomic_DNA"/>
</dbReference>
<reference evidence="4" key="1">
    <citation type="journal article" date="2021" name="Sci. Adv.">
        <title>The American lobster genome reveals insights on longevity, neural, and immune adaptations.</title>
        <authorList>
            <person name="Polinski J.M."/>
            <person name="Zimin A.V."/>
            <person name="Clark K.F."/>
            <person name="Kohn A.B."/>
            <person name="Sadowski N."/>
            <person name="Timp W."/>
            <person name="Ptitsyn A."/>
            <person name="Khanna P."/>
            <person name="Romanova D.Y."/>
            <person name="Williams P."/>
            <person name="Greenwood S.J."/>
            <person name="Moroz L.L."/>
            <person name="Walt D.R."/>
            <person name="Bodnar A.G."/>
        </authorList>
    </citation>
    <scope>NUCLEOTIDE SEQUENCE</scope>
    <source>
        <strain evidence="4">GMGI-L3</strain>
    </source>
</reference>
<dbReference type="AlphaFoldDB" id="A0A8J5K443"/>
<evidence type="ECO:0000313" key="5">
    <source>
        <dbReference type="Proteomes" id="UP000747542"/>
    </source>
</evidence>
<name>A0A8J5K443_HOMAM</name>
<dbReference type="PANTHER" id="PTHR48414">
    <property type="entry name" value="POP5 HOMOLOG, RIBONUCLEASE P_MRP SUBUNIT"/>
    <property type="match status" value="1"/>
</dbReference>
<dbReference type="SUPFAM" id="SSF160350">
    <property type="entry name" value="Rnp2-like"/>
    <property type="match status" value="1"/>
</dbReference>
<keyword evidence="3" id="KW-0472">Membrane</keyword>
<sequence>MMVYNHLQYCTYSLIINNCSRYCVVELVAENCVYFGRDGLQKAVVEAVKRLHGDFGVSATTPGFHVKYFNIKTRIAFVSVGRGPHQLVASALPLITQIGGQPASVRIIHLAASMRHGFLFVKRNVLGYYLWSWSITEECCDNTTAAIPSISKSTLGIMIMWLITFLYIHSCFHLQGYHEKKLKASQVSCKKEMV</sequence>
<keyword evidence="3" id="KW-1133">Transmembrane helix</keyword>
<evidence type="ECO:0000256" key="1">
    <source>
        <dbReference type="ARBA" id="ARBA00010800"/>
    </source>
</evidence>
<dbReference type="GO" id="GO:0001682">
    <property type="term" value="P:tRNA 5'-leader removal"/>
    <property type="evidence" value="ECO:0007669"/>
    <property type="project" value="InterPro"/>
</dbReference>
<feature type="transmembrane region" description="Helical" evidence="3">
    <location>
        <begin position="155"/>
        <end position="174"/>
    </location>
</feature>
<comment type="similarity">
    <text evidence="1">Belongs to the eukaryotic/archaeal RNase P protein component 2 family.</text>
</comment>
<organism evidence="4 5">
    <name type="scientific">Homarus americanus</name>
    <name type="common">American lobster</name>
    <dbReference type="NCBI Taxonomy" id="6706"/>
    <lineage>
        <taxon>Eukaryota</taxon>
        <taxon>Metazoa</taxon>
        <taxon>Ecdysozoa</taxon>
        <taxon>Arthropoda</taxon>
        <taxon>Crustacea</taxon>
        <taxon>Multicrustacea</taxon>
        <taxon>Malacostraca</taxon>
        <taxon>Eumalacostraca</taxon>
        <taxon>Eucarida</taxon>
        <taxon>Decapoda</taxon>
        <taxon>Pleocyemata</taxon>
        <taxon>Astacidea</taxon>
        <taxon>Nephropoidea</taxon>
        <taxon>Nephropidae</taxon>
        <taxon>Homarus</taxon>
    </lineage>
</organism>
<dbReference type="InterPro" id="IPR002759">
    <property type="entry name" value="Pop5/Rpp14/Rnp2-like"/>
</dbReference>
<dbReference type="GO" id="GO:0030677">
    <property type="term" value="C:ribonuclease P complex"/>
    <property type="evidence" value="ECO:0007669"/>
    <property type="project" value="InterPro"/>
</dbReference>
<protein>
    <submittedName>
        <fullName evidence="4">Ribonuclease P/MRP protein subunit POP5-like</fullName>
    </submittedName>
</protein>